<proteinExistence type="inferred from homology"/>
<name>A0A835KYD1_9POAL</name>
<dbReference type="PROSITE" id="PS51767">
    <property type="entry name" value="PEPTIDASE_A1"/>
    <property type="match status" value="1"/>
</dbReference>
<keyword evidence="2" id="KW-0645">Protease</keyword>
<feature type="domain" description="Peptidase A1" evidence="5">
    <location>
        <begin position="69"/>
        <end position="248"/>
    </location>
</feature>
<dbReference type="PROSITE" id="PS00141">
    <property type="entry name" value="ASP_PROTEASE"/>
    <property type="match status" value="1"/>
</dbReference>
<organism evidence="6 7">
    <name type="scientific">Digitaria exilis</name>
    <dbReference type="NCBI Taxonomy" id="1010633"/>
    <lineage>
        <taxon>Eukaryota</taxon>
        <taxon>Viridiplantae</taxon>
        <taxon>Streptophyta</taxon>
        <taxon>Embryophyta</taxon>
        <taxon>Tracheophyta</taxon>
        <taxon>Spermatophyta</taxon>
        <taxon>Magnoliopsida</taxon>
        <taxon>Liliopsida</taxon>
        <taxon>Poales</taxon>
        <taxon>Poaceae</taxon>
        <taxon>PACMAD clade</taxon>
        <taxon>Panicoideae</taxon>
        <taxon>Panicodae</taxon>
        <taxon>Paniceae</taxon>
        <taxon>Anthephorinae</taxon>
        <taxon>Digitaria</taxon>
    </lineage>
</organism>
<protein>
    <recommendedName>
        <fullName evidence="5">Peptidase A1 domain-containing protein</fullName>
    </recommendedName>
</protein>
<dbReference type="PANTHER" id="PTHR47967">
    <property type="entry name" value="OS07G0603500 PROTEIN-RELATED"/>
    <property type="match status" value="1"/>
</dbReference>
<comment type="caution">
    <text evidence="6">The sequence shown here is derived from an EMBL/GenBank/DDBJ whole genome shotgun (WGS) entry which is preliminary data.</text>
</comment>
<dbReference type="PANTHER" id="PTHR47967:SF20">
    <property type="entry name" value="OS01G0696800 PROTEIN"/>
    <property type="match status" value="1"/>
</dbReference>
<dbReference type="EMBL" id="JACEFO010000083">
    <property type="protein sequence ID" value="KAF8781331.1"/>
    <property type="molecule type" value="Genomic_DNA"/>
</dbReference>
<dbReference type="InterPro" id="IPR001969">
    <property type="entry name" value="Aspartic_peptidase_AS"/>
</dbReference>
<dbReference type="GO" id="GO:0005576">
    <property type="term" value="C:extracellular region"/>
    <property type="evidence" value="ECO:0007669"/>
    <property type="project" value="TreeGrafter"/>
</dbReference>
<dbReference type="OrthoDB" id="639179at2759"/>
<gene>
    <name evidence="6" type="ORF">HU200_000549</name>
</gene>
<dbReference type="Gene3D" id="2.40.70.10">
    <property type="entry name" value="Acid Proteases"/>
    <property type="match status" value="1"/>
</dbReference>
<keyword evidence="3" id="KW-0378">Hydrolase</keyword>
<evidence type="ECO:0000313" key="7">
    <source>
        <dbReference type="Proteomes" id="UP000636709"/>
    </source>
</evidence>
<dbReference type="InterPro" id="IPR032861">
    <property type="entry name" value="TAXi_N"/>
</dbReference>
<evidence type="ECO:0000313" key="6">
    <source>
        <dbReference type="EMBL" id="KAF8781331.1"/>
    </source>
</evidence>
<evidence type="ECO:0000256" key="3">
    <source>
        <dbReference type="ARBA" id="ARBA00022801"/>
    </source>
</evidence>
<evidence type="ECO:0000256" key="4">
    <source>
        <dbReference type="SAM" id="SignalP"/>
    </source>
</evidence>
<feature type="signal peptide" evidence="4">
    <location>
        <begin position="1"/>
        <end position="24"/>
    </location>
</feature>
<dbReference type="InterPro" id="IPR051708">
    <property type="entry name" value="Plant_Aspart_Prot_A1"/>
</dbReference>
<dbReference type="InterPro" id="IPR021109">
    <property type="entry name" value="Peptidase_aspartic_dom_sf"/>
</dbReference>
<dbReference type="InterPro" id="IPR033121">
    <property type="entry name" value="PEPTIDASE_A1"/>
</dbReference>
<dbReference type="Pfam" id="PF14543">
    <property type="entry name" value="TAXi_N"/>
    <property type="match status" value="1"/>
</dbReference>
<comment type="similarity">
    <text evidence="1">Belongs to the peptidase A1 family.</text>
</comment>
<feature type="chain" id="PRO_5032610247" description="Peptidase A1 domain-containing protein" evidence="4">
    <location>
        <begin position="25"/>
        <end position="248"/>
    </location>
</feature>
<dbReference type="Proteomes" id="UP000636709">
    <property type="component" value="Unassembled WGS sequence"/>
</dbReference>
<sequence>MATKFLLHTLFISFLLGTAPRGYSERPVLCATMTRSEKTINFTRAACRSHERLSMLAARLANDGRGGDYAMTFSIGTPAQQLSALADTGSDLVWLKCGPCAQCAPQGSPSYYPNTSSSFSKMPCSGGLCGVLKNQSLAACSTGGNECDYLYSYGLSASSHHYTKGYLSTETFTLGSNTVPGIGFGCTTMSEGGYGTVSGLVGLGRGPLSLVSQLKVGAFSYCLKGLNSKRAKEINWEDQGQERFLRHF</sequence>
<accession>A0A835KYD1</accession>
<dbReference type="AlphaFoldDB" id="A0A835KYD1"/>
<keyword evidence="7" id="KW-1185">Reference proteome</keyword>
<dbReference type="SUPFAM" id="SSF50630">
    <property type="entry name" value="Acid proteases"/>
    <property type="match status" value="1"/>
</dbReference>
<dbReference type="Gramene" id="Dexi8A01G0008480.1">
    <property type="protein sequence ID" value="Dexi8A01G0008480.1:cds"/>
    <property type="gene ID" value="Dexi8A01G0008480"/>
</dbReference>
<evidence type="ECO:0000259" key="5">
    <source>
        <dbReference type="PROSITE" id="PS51767"/>
    </source>
</evidence>
<evidence type="ECO:0000256" key="2">
    <source>
        <dbReference type="ARBA" id="ARBA00022670"/>
    </source>
</evidence>
<dbReference type="GO" id="GO:0006508">
    <property type="term" value="P:proteolysis"/>
    <property type="evidence" value="ECO:0007669"/>
    <property type="project" value="UniProtKB-KW"/>
</dbReference>
<keyword evidence="4" id="KW-0732">Signal</keyword>
<evidence type="ECO:0000256" key="1">
    <source>
        <dbReference type="ARBA" id="ARBA00007447"/>
    </source>
</evidence>
<reference evidence="6" key="1">
    <citation type="submission" date="2020-07" db="EMBL/GenBank/DDBJ databases">
        <title>Genome sequence and genetic diversity analysis of an under-domesticated orphan crop, white fonio (Digitaria exilis).</title>
        <authorList>
            <person name="Bennetzen J.L."/>
            <person name="Chen S."/>
            <person name="Ma X."/>
            <person name="Wang X."/>
            <person name="Yssel A.E.J."/>
            <person name="Chaluvadi S.R."/>
            <person name="Johnson M."/>
            <person name="Gangashetty P."/>
            <person name="Hamidou F."/>
            <person name="Sanogo M.D."/>
            <person name="Zwaenepoel A."/>
            <person name="Wallace J."/>
            <person name="Van De Peer Y."/>
            <person name="Van Deynze A."/>
        </authorList>
    </citation>
    <scope>NUCLEOTIDE SEQUENCE</scope>
    <source>
        <tissue evidence="6">Leaves</tissue>
    </source>
</reference>
<dbReference type="GO" id="GO:0004190">
    <property type="term" value="F:aspartic-type endopeptidase activity"/>
    <property type="evidence" value="ECO:0007669"/>
    <property type="project" value="InterPro"/>
</dbReference>